<name>A0A813DWZ6_POLGL</name>
<dbReference type="Proteomes" id="UP000654075">
    <property type="component" value="Unassembled WGS sequence"/>
</dbReference>
<dbReference type="EMBL" id="CAJNNV010004542">
    <property type="protein sequence ID" value="CAE8590899.1"/>
    <property type="molecule type" value="Genomic_DNA"/>
</dbReference>
<dbReference type="AlphaFoldDB" id="A0A813DWZ6"/>
<feature type="non-terminal residue" evidence="1">
    <location>
        <position position="1"/>
    </location>
</feature>
<gene>
    <name evidence="1" type="ORF">PGLA1383_LOCUS9607</name>
</gene>
<reference evidence="1" key="1">
    <citation type="submission" date="2021-02" db="EMBL/GenBank/DDBJ databases">
        <authorList>
            <person name="Dougan E. K."/>
            <person name="Rhodes N."/>
            <person name="Thang M."/>
            <person name="Chan C."/>
        </authorList>
    </citation>
    <scope>NUCLEOTIDE SEQUENCE</scope>
</reference>
<comment type="caution">
    <text evidence="1">The sequence shown here is derived from an EMBL/GenBank/DDBJ whole genome shotgun (WGS) entry which is preliminary data.</text>
</comment>
<accession>A0A813DWZ6</accession>
<sequence>MALSQFLPGSAAEHRLLTPAQCAGRRPTLSSEELHRECSPWASAIAADSPSAVREMPTMLIEESSYSSPAQSGDDLPPWLAAISLARASAERAARLTTPACVPDGAADGPSAADARKVWQAREAFILERGRSEFDPSQLAPWLAAIAAPSPS</sequence>
<keyword evidence="2" id="KW-1185">Reference proteome</keyword>
<proteinExistence type="predicted"/>
<evidence type="ECO:0000313" key="1">
    <source>
        <dbReference type="EMBL" id="CAE8590899.1"/>
    </source>
</evidence>
<organism evidence="1 2">
    <name type="scientific">Polarella glacialis</name>
    <name type="common">Dinoflagellate</name>
    <dbReference type="NCBI Taxonomy" id="89957"/>
    <lineage>
        <taxon>Eukaryota</taxon>
        <taxon>Sar</taxon>
        <taxon>Alveolata</taxon>
        <taxon>Dinophyceae</taxon>
        <taxon>Suessiales</taxon>
        <taxon>Suessiaceae</taxon>
        <taxon>Polarella</taxon>
    </lineage>
</organism>
<protein>
    <submittedName>
        <fullName evidence="1">Uncharacterized protein</fullName>
    </submittedName>
</protein>
<evidence type="ECO:0000313" key="2">
    <source>
        <dbReference type="Proteomes" id="UP000654075"/>
    </source>
</evidence>